<feature type="region of interest" description="Disordered" evidence="5">
    <location>
        <begin position="138"/>
        <end position="161"/>
    </location>
</feature>
<name>K3WG85_GLOUD</name>
<keyword evidence="2 3" id="KW-0067">ATP-binding</keyword>
<dbReference type="InterPro" id="IPR011993">
    <property type="entry name" value="PH-like_dom_sf"/>
</dbReference>
<dbReference type="Proteomes" id="UP000019132">
    <property type="component" value="Unassembled WGS sequence"/>
</dbReference>
<dbReference type="SMART" id="SM00694">
    <property type="entry name" value="DysFC"/>
    <property type="match status" value="1"/>
</dbReference>
<dbReference type="InterPro" id="IPR006614">
    <property type="entry name" value="Peroxin/Ferlin"/>
</dbReference>
<dbReference type="InterPro" id="IPR027484">
    <property type="entry name" value="PInositol-4-P-5-kinase_N"/>
</dbReference>
<dbReference type="OMA" id="PLDWFTE"/>
<dbReference type="GO" id="GO:0046854">
    <property type="term" value="P:phosphatidylinositol phosphate biosynthetic process"/>
    <property type="evidence" value="ECO:0007669"/>
    <property type="project" value="TreeGrafter"/>
</dbReference>
<dbReference type="eggNOG" id="KOG0230">
    <property type="taxonomic scope" value="Eukaryota"/>
</dbReference>
<dbReference type="PROSITE" id="PS51455">
    <property type="entry name" value="PIPK"/>
    <property type="match status" value="1"/>
</dbReference>
<dbReference type="CDD" id="cd00821">
    <property type="entry name" value="PH"/>
    <property type="match status" value="1"/>
</dbReference>
<feature type="region of interest" description="Disordered" evidence="5">
    <location>
        <begin position="1018"/>
        <end position="1072"/>
    </location>
</feature>
<dbReference type="VEuPathDB" id="FungiDB:PYU1_G003966"/>
<dbReference type="InParanoid" id="K3WG85"/>
<dbReference type="Gene3D" id="2.30.29.30">
    <property type="entry name" value="Pleckstrin-homology domain (PH domain)/Phosphotyrosine-binding domain (PTB)"/>
    <property type="match status" value="1"/>
</dbReference>
<evidence type="ECO:0008006" key="10">
    <source>
        <dbReference type="Google" id="ProtNLM"/>
    </source>
</evidence>
<accession>K3WG85</accession>
<feature type="domain" description="PIPK" evidence="7">
    <location>
        <begin position="664"/>
        <end position="1000"/>
    </location>
</feature>
<dbReference type="Pfam" id="PF00169">
    <property type="entry name" value="PH"/>
    <property type="match status" value="1"/>
</dbReference>
<organism evidence="8 9">
    <name type="scientific">Globisporangium ultimum (strain ATCC 200006 / CBS 805.95 / DAOM BR144)</name>
    <name type="common">Pythium ultimum</name>
    <dbReference type="NCBI Taxonomy" id="431595"/>
    <lineage>
        <taxon>Eukaryota</taxon>
        <taxon>Sar</taxon>
        <taxon>Stramenopiles</taxon>
        <taxon>Oomycota</taxon>
        <taxon>Peronosporomycetes</taxon>
        <taxon>Pythiales</taxon>
        <taxon>Pythiaceae</taxon>
        <taxon>Globisporangium</taxon>
    </lineage>
</organism>
<evidence type="ECO:0000256" key="4">
    <source>
        <dbReference type="SAM" id="Coils"/>
    </source>
</evidence>
<dbReference type="PROSITE" id="PS50003">
    <property type="entry name" value="PH_DOMAIN"/>
    <property type="match status" value="1"/>
</dbReference>
<dbReference type="AlphaFoldDB" id="K3WG85"/>
<dbReference type="Pfam" id="PF01504">
    <property type="entry name" value="PIP5K"/>
    <property type="match status" value="1"/>
</dbReference>
<protein>
    <recommendedName>
        <fullName evidence="10">PIPK domain-containing protein</fullName>
    </recommendedName>
</protein>
<evidence type="ECO:0000256" key="2">
    <source>
        <dbReference type="ARBA" id="ARBA00022840"/>
    </source>
</evidence>
<feature type="region of interest" description="Disordered" evidence="5">
    <location>
        <begin position="344"/>
        <end position="368"/>
    </location>
</feature>
<dbReference type="InterPro" id="IPR027483">
    <property type="entry name" value="PInositol-4-P-4/5-kinase_C_sf"/>
</dbReference>
<proteinExistence type="predicted"/>
<evidence type="ECO:0000256" key="3">
    <source>
        <dbReference type="PROSITE-ProRule" id="PRU00781"/>
    </source>
</evidence>
<dbReference type="GO" id="GO:0005524">
    <property type="term" value="F:ATP binding"/>
    <property type="evidence" value="ECO:0007669"/>
    <property type="project" value="UniProtKB-UniRule"/>
</dbReference>
<reference evidence="9" key="2">
    <citation type="submission" date="2010-04" db="EMBL/GenBank/DDBJ databases">
        <authorList>
            <person name="Buell R."/>
            <person name="Hamilton J."/>
            <person name="Hostetler J."/>
        </authorList>
    </citation>
    <scope>NUCLEOTIDE SEQUENCE [LARGE SCALE GENOMIC DNA]</scope>
    <source>
        <strain evidence="9">DAOM:BR144</strain>
    </source>
</reference>
<dbReference type="EMBL" id="GL376567">
    <property type="status" value="NOT_ANNOTATED_CDS"/>
    <property type="molecule type" value="Genomic_DNA"/>
</dbReference>
<dbReference type="SUPFAM" id="SSF56104">
    <property type="entry name" value="SAICAR synthase-like"/>
    <property type="match status" value="1"/>
</dbReference>
<evidence type="ECO:0000313" key="9">
    <source>
        <dbReference type="Proteomes" id="UP000019132"/>
    </source>
</evidence>
<sequence length="1161" mass="131306">MESVVEEAFEVQTLQPFHRWTFERFTDRSGNTFPALTHAAAQVVARDDKLNGIADTLPDDDDDGSSSLEIGVLPSSEWMWSHLWMPDVEYTQCDEEGWSYGSTIARMNRRLAEGASKTKREYYHFVRRRRWIRTRVRKPPAPTACASSESDSDSDAEEISRRSETLSTKRYYRVYRDSLMSYFQFRSTLNQLANFEKVQFTDDDIQKEGWLGVRGRFSRSWKLRYFLLRLDRSSLVCLRDRASLVQIYEEPINRHTSAIVEESTNPQQFQFLVINGDRQIRLNAVDAQTRSAWLTAISELIVRSRASFFAGDESEGNMSTRSRTFRRLRNASLLTDDDAGSASGYFPKNGGGGANNHHGAANGTRKTRRKAWRPYKLVSATMHYRPDTDRLRRYEYFERFRKDIRKRIGEVALFVSSNIDILEENLEAAEQLLSSAVAGVPTRDIEQLRVDTNELLWAFEEKVTATMDSEYSDVLSCNGLSRDLYLLAKRLNELILSFAPPAAQATIKKVIVESPTKRRIPEDWFTEPKDYEKKPSTVSIQNGGGVKVVSSQPAAAGKAESVSSFASKSSSQDLKWTNSRRSVTESSRLSTTSNAISGAEPIKIRPYIELPPTLCEGHFDLPAGVNDFVVKVHDKDLGSLIGFTLCSKAYVEELESHYGNSVNIAKELVAEKRNLVRCDPSTSTNSFIWNRLPSEKRNRYLDKMRSNDVQHTDMKFSYDSSRSSHSIRCVAFFAAQFHALRALTEPGNLQFLNSIAESKRWDTTGGKSGAFFSLSHDKRYVLKGISLTEFNMFLHMAPHYFKFLSHVVVSQNSTVMTKILGLFKLSHSRRLHKQTTYVVVMENLAYGCSPGQMYDIKGILRRRHDMSDSEGEQDRDTFADDSGGMMKGQVAFELPVLLDGNLAERIPIPVCQSDLDVIESAIQNDTSFLCRAGVIDYSILMLFDEERREVVLGLIDYLHQFDFLKKMESTSKASLTFRNPTVISPVSYRRRFVNAMHRYLVGIEQELELRMRKRTLVTSKTKQQMQKMLPAADAPKLEPFDHTTDTSTTNSKKTTTSGERSSSPRTASSGRTVVVTTISGSRQRGTKSDGEQLEFVVPRSRGTSLSHVALVNGTATAFDHNGCKAHSDGEEFSSTSSDENCIKGSLSVIDSMMHQRPELGR</sequence>
<feature type="compositionally biased region" description="Basic and acidic residues" evidence="5">
    <location>
        <begin position="1035"/>
        <end position="1044"/>
    </location>
</feature>
<reference evidence="9" key="1">
    <citation type="journal article" date="2010" name="Genome Biol.">
        <title>Genome sequence of the necrotrophic plant pathogen Pythium ultimum reveals original pathogenicity mechanisms and effector repertoire.</title>
        <authorList>
            <person name="Levesque C.A."/>
            <person name="Brouwer H."/>
            <person name="Cano L."/>
            <person name="Hamilton J.P."/>
            <person name="Holt C."/>
            <person name="Huitema E."/>
            <person name="Raffaele S."/>
            <person name="Robideau G.P."/>
            <person name="Thines M."/>
            <person name="Win J."/>
            <person name="Zerillo M.M."/>
            <person name="Beakes G.W."/>
            <person name="Boore J.L."/>
            <person name="Busam D."/>
            <person name="Dumas B."/>
            <person name="Ferriera S."/>
            <person name="Fuerstenberg S.I."/>
            <person name="Gachon C.M."/>
            <person name="Gaulin E."/>
            <person name="Govers F."/>
            <person name="Grenville-Briggs L."/>
            <person name="Horner N."/>
            <person name="Hostetler J."/>
            <person name="Jiang R.H."/>
            <person name="Johnson J."/>
            <person name="Krajaejun T."/>
            <person name="Lin H."/>
            <person name="Meijer H.J."/>
            <person name="Moore B."/>
            <person name="Morris P."/>
            <person name="Phuntmart V."/>
            <person name="Puiu D."/>
            <person name="Shetty J."/>
            <person name="Stajich J.E."/>
            <person name="Tripathy S."/>
            <person name="Wawra S."/>
            <person name="van West P."/>
            <person name="Whitty B.R."/>
            <person name="Coutinho P.M."/>
            <person name="Henrissat B."/>
            <person name="Martin F."/>
            <person name="Thomas P.D."/>
            <person name="Tyler B.M."/>
            <person name="De Vries R.P."/>
            <person name="Kamoun S."/>
            <person name="Yandell M."/>
            <person name="Tisserat N."/>
            <person name="Buell C.R."/>
        </authorList>
    </citation>
    <scope>NUCLEOTIDE SEQUENCE</scope>
    <source>
        <strain evidence="9">DAOM:BR144</strain>
    </source>
</reference>
<dbReference type="Gene3D" id="3.30.800.10">
    <property type="entry name" value="Phosphatidylinositol Phosphate Kinase II Beta"/>
    <property type="match status" value="1"/>
</dbReference>
<feature type="domain" description="PH" evidence="6">
    <location>
        <begin position="204"/>
        <end position="302"/>
    </location>
</feature>
<evidence type="ECO:0000256" key="1">
    <source>
        <dbReference type="ARBA" id="ARBA00022741"/>
    </source>
</evidence>
<dbReference type="InterPro" id="IPR001849">
    <property type="entry name" value="PH_domain"/>
</dbReference>
<dbReference type="PANTHER" id="PTHR45748:SF7">
    <property type="entry name" value="1-PHOSPHATIDYLINOSITOL 3-PHOSPHATE 5-KINASE-RELATED"/>
    <property type="match status" value="1"/>
</dbReference>
<feature type="coiled-coil region" evidence="4">
    <location>
        <begin position="412"/>
        <end position="439"/>
    </location>
</feature>
<keyword evidence="1 3" id="KW-0547">Nucleotide-binding</keyword>
<feature type="compositionally biased region" description="Low complexity" evidence="5">
    <location>
        <begin position="1045"/>
        <end position="1057"/>
    </location>
</feature>
<keyword evidence="9" id="KW-1185">Reference proteome</keyword>
<dbReference type="Gene3D" id="3.30.810.10">
    <property type="entry name" value="2-Layer Sandwich"/>
    <property type="match status" value="1"/>
</dbReference>
<dbReference type="STRING" id="431595.K3WG85"/>
<dbReference type="GO" id="GO:0010008">
    <property type="term" value="C:endosome membrane"/>
    <property type="evidence" value="ECO:0007669"/>
    <property type="project" value="TreeGrafter"/>
</dbReference>
<dbReference type="SMART" id="SM00330">
    <property type="entry name" value="PIPKc"/>
    <property type="match status" value="1"/>
</dbReference>
<evidence type="ECO:0000259" key="6">
    <source>
        <dbReference type="PROSITE" id="PS50003"/>
    </source>
</evidence>
<evidence type="ECO:0000313" key="8">
    <source>
        <dbReference type="EnsemblProtists" id="PYU1_T003976"/>
    </source>
</evidence>
<keyword evidence="3" id="KW-0418">Kinase</keyword>
<dbReference type="HOGENOM" id="CLU_008067_0_0_1"/>
<dbReference type="InterPro" id="IPR002498">
    <property type="entry name" value="PInositol-4-P-4/5-kinase_core"/>
</dbReference>
<feature type="compositionally biased region" description="Polar residues" evidence="5">
    <location>
        <begin position="1058"/>
        <end position="1072"/>
    </location>
</feature>
<dbReference type="InterPro" id="IPR044769">
    <property type="entry name" value="PIKfyve_PIPKc"/>
</dbReference>
<evidence type="ECO:0000256" key="5">
    <source>
        <dbReference type="SAM" id="MobiDB-lite"/>
    </source>
</evidence>
<evidence type="ECO:0000259" key="7">
    <source>
        <dbReference type="PROSITE" id="PS51455"/>
    </source>
</evidence>
<dbReference type="GO" id="GO:0000285">
    <property type="term" value="F:1-phosphatidylinositol-3-phosphate 5-kinase activity"/>
    <property type="evidence" value="ECO:0007669"/>
    <property type="project" value="InterPro"/>
</dbReference>
<reference evidence="8" key="3">
    <citation type="submission" date="2015-02" db="UniProtKB">
        <authorList>
            <consortium name="EnsemblProtists"/>
        </authorList>
    </citation>
    <scope>IDENTIFICATION</scope>
    <source>
        <strain evidence="8">DAOM BR144</strain>
    </source>
</reference>
<keyword evidence="4" id="KW-0175">Coiled coil</keyword>
<dbReference type="SUPFAM" id="SSF50729">
    <property type="entry name" value="PH domain-like"/>
    <property type="match status" value="1"/>
</dbReference>
<dbReference type="EnsemblProtists" id="PYU1_T003976">
    <property type="protein sequence ID" value="PYU1_T003976"/>
    <property type="gene ID" value="PYU1_G003966"/>
</dbReference>
<keyword evidence="3" id="KW-0808">Transferase</keyword>
<dbReference type="SMART" id="SM00233">
    <property type="entry name" value="PH"/>
    <property type="match status" value="1"/>
</dbReference>
<dbReference type="PANTHER" id="PTHR45748">
    <property type="entry name" value="1-PHOSPHATIDYLINOSITOL 3-PHOSPHATE 5-KINASE-RELATED"/>
    <property type="match status" value="1"/>
</dbReference>
<dbReference type="CDD" id="cd17300">
    <property type="entry name" value="PIPKc_PIKfyve"/>
    <property type="match status" value="1"/>
</dbReference>